<sequence length="626" mass="71926">MNREDCTFGKDFNKKTCRYIKACRNGYSRNKDFKCVKDTSGTLKKRSFAKEKIGLMKELFSNSSLDENGLVNSPPFERSRTRRLKKKSNKIYDSEGNEIPPLEPMPNTKKQSKRRDKSKLKSQTQTLRIMRTFIEDIGPGIVKMDSPETFDLARKAGIELSNIRNKYLFRKTILDYISGLQPRSKSKRSKGLKKSKRVQFEEPVKEPNGLELNEPSALDLDLPPQPRSQIVRKSKTAISDPEVPSKKPKASKPKASKSRASKPKASKSRASKPKASKSRASKPKASKSRDSKPKSMTKKHKEVLITEFLNKIGIRIADLSMRQIKEIARPLGIALDTESYVNQFKTLAKEYIDSYEHMTMKYAMMILNVDPDYTLEQIGQRFKEKSLALFPDKRFEEKKETPEFIRLQKAFDFLKERLENNDFQHISVEIPSDRSIINLDDNGLYTPETTFLFYSKSSDAIPGKGSGEKMKEGDQDKYIALSKIKDWRKKLSNFWISPFNLEGKRWQSVEHYYQGSKFKSTPDFYNQFSLDSNSDISKDPTLAKAAGGKSGKFKGKLVRPVAIKMDEGYFPDRSKIEMYKAQHAKFTQNDDLMHLLKLTRDAKLVHHTRGSPPVVFENLMHIRSKI</sequence>
<dbReference type="EMBL" id="MN739524">
    <property type="protein sequence ID" value="QHT10671.1"/>
    <property type="molecule type" value="Genomic_DNA"/>
</dbReference>
<dbReference type="AlphaFoldDB" id="A0A6C0D275"/>
<feature type="compositionally biased region" description="Basic residues" evidence="1">
    <location>
        <begin position="246"/>
        <end position="286"/>
    </location>
</feature>
<protein>
    <submittedName>
        <fullName evidence="4">Uncharacterized protein</fullName>
    </submittedName>
</protein>
<dbReference type="InterPro" id="IPR037238">
    <property type="entry name" value="YbiA-like_sf"/>
</dbReference>
<dbReference type="SUPFAM" id="SSF143990">
    <property type="entry name" value="YbiA-like"/>
    <property type="match status" value="1"/>
</dbReference>
<dbReference type="Gene3D" id="1.10.287.110">
    <property type="entry name" value="DnaJ domain"/>
    <property type="match status" value="1"/>
</dbReference>
<reference evidence="4" key="1">
    <citation type="journal article" date="2020" name="Nature">
        <title>Giant virus diversity and host interactions through global metagenomics.</title>
        <authorList>
            <person name="Schulz F."/>
            <person name="Roux S."/>
            <person name="Paez-Espino D."/>
            <person name="Jungbluth S."/>
            <person name="Walsh D.A."/>
            <person name="Denef V.J."/>
            <person name="McMahon K.D."/>
            <person name="Konstantinidis K.T."/>
            <person name="Eloe-Fadrosh E.A."/>
            <person name="Kyrpides N.C."/>
            <person name="Woyke T."/>
        </authorList>
    </citation>
    <scope>NUCLEOTIDE SEQUENCE</scope>
    <source>
        <strain evidence="4">GVMAG-M-3300023174-107</strain>
    </source>
</reference>
<feature type="compositionally biased region" description="Basic residues" evidence="1">
    <location>
        <begin position="80"/>
        <end position="89"/>
    </location>
</feature>
<accession>A0A6C0D275</accession>
<dbReference type="CDD" id="cd15457">
    <property type="entry name" value="NADAR"/>
    <property type="match status" value="1"/>
</dbReference>
<evidence type="ECO:0000259" key="3">
    <source>
        <dbReference type="Pfam" id="PF08719"/>
    </source>
</evidence>
<evidence type="ECO:0000313" key="4">
    <source>
        <dbReference type="EMBL" id="QHT10671.1"/>
    </source>
</evidence>
<name>A0A6C0D275_9ZZZZ</name>
<feature type="domain" description="J" evidence="2">
    <location>
        <begin position="366"/>
        <end position="416"/>
    </location>
</feature>
<organism evidence="4">
    <name type="scientific">viral metagenome</name>
    <dbReference type="NCBI Taxonomy" id="1070528"/>
    <lineage>
        <taxon>unclassified sequences</taxon>
        <taxon>metagenomes</taxon>
        <taxon>organismal metagenomes</taxon>
    </lineage>
</organism>
<dbReference type="InterPro" id="IPR036869">
    <property type="entry name" value="J_dom_sf"/>
</dbReference>
<feature type="domain" description="NADAR" evidence="3">
    <location>
        <begin position="489"/>
        <end position="608"/>
    </location>
</feature>
<feature type="region of interest" description="Disordered" evidence="1">
    <location>
        <begin position="70"/>
        <end position="125"/>
    </location>
</feature>
<dbReference type="SUPFAM" id="SSF46565">
    <property type="entry name" value="Chaperone J-domain"/>
    <property type="match status" value="1"/>
</dbReference>
<dbReference type="CDD" id="cd06257">
    <property type="entry name" value="DnaJ"/>
    <property type="match status" value="1"/>
</dbReference>
<dbReference type="Gene3D" id="1.10.357.40">
    <property type="entry name" value="YbiA-like"/>
    <property type="match status" value="1"/>
</dbReference>
<evidence type="ECO:0000259" key="2">
    <source>
        <dbReference type="Pfam" id="PF00226"/>
    </source>
</evidence>
<dbReference type="Pfam" id="PF08719">
    <property type="entry name" value="NADAR"/>
    <property type="match status" value="1"/>
</dbReference>
<feature type="compositionally biased region" description="Basic residues" evidence="1">
    <location>
        <begin position="110"/>
        <end position="120"/>
    </location>
</feature>
<feature type="region of interest" description="Disordered" evidence="1">
    <location>
        <begin position="182"/>
        <end position="299"/>
    </location>
</feature>
<dbReference type="InterPro" id="IPR001623">
    <property type="entry name" value="DnaJ_domain"/>
</dbReference>
<proteinExistence type="predicted"/>
<evidence type="ECO:0000256" key="1">
    <source>
        <dbReference type="SAM" id="MobiDB-lite"/>
    </source>
</evidence>
<dbReference type="InterPro" id="IPR012816">
    <property type="entry name" value="NADAR"/>
</dbReference>
<dbReference type="Pfam" id="PF00226">
    <property type="entry name" value="DnaJ"/>
    <property type="match status" value="1"/>
</dbReference>
<feature type="compositionally biased region" description="Basic residues" evidence="1">
    <location>
        <begin position="184"/>
        <end position="197"/>
    </location>
</feature>